<dbReference type="GO" id="GO:0004622">
    <property type="term" value="F:phosphatidylcholine lysophospholipase activity"/>
    <property type="evidence" value="ECO:0007669"/>
    <property type="project" value="TreeGrafter"/>
</dbReference>
<dbReference type="Pfam" id="PF13472">
    <property type="entry name" value="Lipase_GDSL_2"/>
    <property type="match status" value="1"/>
</dbReference>
<sequence length="225" mass="25985">MFNNRFKRGLLTVSLSLNIIFVLFFIGKRFYYSHQSLFHHVITKDERWADFLKSKAGTGEIIFLGTSITEGFNVQYEFGNPLVKNMGFAGSISENGIQAINKLIYRKPKKLFIEFGVNDFKYGISMDTVKAHLVSMLYLIKDKSPNTVVYVQSVLPTNIDSLNNKIVRYNKETKNICLMRDVTFIDLYSEFLRGNKIDADLTIDGTHLSDAGYFNWRRLINKYVN</sequence>
<organism evidence="3 4">
    <name type="scientific">Mucilaginibacter gossypii</name>
    <dbReference type="NCBI Taxonomy" id="551996"/>
    <lineage>
        <taxon>Bacteria</taxon>
        <taxon>Pseudomonadati</taxon>
        <taxon>Bacteroidota</taxon>
        <taxon>Sphingobacteriia</taxon>
        <taxon>Sphingobacteriales</taxon>
        <taxon>Sphingobacteriaceae</taxon>
        <taxon>Mucilaginibacter</taxon>
    </lineage>
</organism>
<dbReference type="Proteomes" id="UP000199705">
    <property type="component" value="Unassembled WGS sequence"/>
</dbReference>
<keyword evidence="1" id="KW-0472">Membrane</keyword>
<dbReference type="SUPFAM" id="SSF52266">
    <property type="entry name" value="SGNH hydrolase"/>
    <property type="match status" value="1"/>
</dbReference>
<dbReference type="EMBL" id="FNCG01000007">
    <property type="protein sequence ID" value="SDH20900.1"/>
    <property type="molecule type" value="Genomic_DNA"/>
</dbReference>
<evidence type="ECO:0000313" key="4">
    <source>
        <dbReference type="Proteomes" id="UP000199705"/>
    </source>
</evidence>
<evidence type="ECO:0000259" key="2">
    <source>
        <dbReference type="Pfam" id="PF13472"/>
    </source>
</evidence>
<dbReference type="InterPro" id="IPR036514">
    <property type="entry name" value="SGNH_hydro_sf"/>
</dbReference>
<dbReference type="Gene3D" id="3.40.50.1110">
    <property type="entry name" value="SGNH hydrolase"/>
    <property type="match status" value="1"/>
</dbReference>
<gene>
    <name evidence="3" type="ORF">SAMN05192573_107214</name>
</gene>
<dbReference type="InterPro" id="IPR051532">
    <property type="entry name" value="Ester_Hydrolysis_Enzymes"/>
</dbReference>
<evidence type="ECO:0000256" key="1">
    <source>
        <dbReference type="SAM" id="Phobius"/>
    </source>
</evidence>
<reference evidence="4" key="1">
    <citation type="submission" date="2016-10" db="EMBL/GenBank/DDBJ databases">
        <authorList>
            <person name="Varghese N."/>
            <person name="Submissions S."/>
        </authorList>
    </citation>
    <scope>NUCLEOTIDE SEQUENCE [LARGE SCALE GENOMIC DNA]</scope>
    <source>
        <strain evidence="4">Gh-67</strain>
    </source>
</reference>
<proteinExistence type="predicted"/>
<feature type="domain" description="SGNH hydrolase-type esterase" evidence="2">
    <location>
        <begin position="76"/>
        <end position="213"/>
    </location>
</feature>
<dbReference type="RefSeq" id="WP_176844481.1">
    <property type="nucleotide sequence ID" value="NZ_FNCG01000007.1"/>
</dbReference>
<keyword evidence="4" id="KW-1185">Reference proteome</keyword>
<name>A0A1G8AKS0_9SPHI</name>
<accession>A0A1G8AKS0</accession>
<keyword evidence="1" id="KW-1133">Transmembrane helix</keyword>
<evidence type="ECO:0000313" key="3">
    <source>
        <dbReference type="EMBL" id="SDH20900.1"/>
    </source>
</evidence>
<dbReference type="PANTHER" id="PTHR30383">
    <property type="entry name" value="THIOESTERASE 1/PROTEASE 1/LYSOPHOSPHOLIPASE L1"/>
    <property type="match status" value="1"/>
</dbReference>
<dbReference type="AlphaFoldDB" id="A0A1G8AKS0"/>
<protein>
    <submittedName>
        <fullName evidence="3">Lysophospholipase L1</fullName>
    </submittedName>
</protein>
<dbReference type="STRING" id="551996.SAMN05192573_107214"/>
<keyword evidence="1" id="KW-0812">Transmembrane</keyword>
<dbReference type="PANTHER" id="PTHR30383:SF5">
    <property type="entry name" value="SGNH HYDROLASE-TYPE ESTERASE DOMAIN-CONTAINING PROTEIN"/>
    <property type="match status" value="1"/>
</dbReference>
<feature type="transmembrane region" description="Helical" evidence="1">
    <location>
        <begin position="6"/>
        <end position="26"/>
    </location>
</feature>
<dbReference type="InterPro" id="IPR013830">
    <property type="entry name" value="SGNH_hydro"/>
</dbReference>